<feature type="domain" description="HD/PDEase" evidence="1">
    <location>
        <begin position="88"/>
        <end position="248"/>
    </location>
</feature>
<protein>
    <submittedName>
        <fullName evidence="2">Relaxase</fullName>
    </submittedName>
</protein>
<reference evidence="2 3" key="1">
    <citation type="submission" date="2019-03" db="EMBL/GenBank/DDBJ databases">
        <title>Pragia sp. nov. isolated from the gut tract of Carduelis flavirostris.</title>
        <authorList>
            <person name="Ge Y."/>
        </authorList>
    </citation>
    <scope>NUCLEOTIDE SEQUENCE [LARGE SCALE GENOMIC DNA]</scope>
    <source>
        <strain evidence="2 3">CF-458</strain>
    </source>
</reference>
<dbReference type="InterPro" id="IPR036390">
    <property type="entry name" value="WH_DNA-bd_sf"/>
</dbReference>
<dbReference type="Proteomes" id="UP000293154">
    <property type="component" value="Chromosome"/>
</dbReference>
<sequence>MFKWLTRSKVPTKPTSTLDIGMPEDGWLLPDTADNLLSTPLRQQLIQLIWHRTSLSKPLFTELYLNPIQKYAALVQRLPASESHHHAHLGGMLDHTLEVVCFAAKMRQTHLLPPGCPPEDQTKEAEVWTAAIVYAALLHDIGKPLVDMTVMTESGARWHPWHGPLTEPYRLQYNPQRDYRLHPAAGAILCTHILPQAALNWLSEYQQLFSSLLYSIAGHYESAGIIGELIQKADQASVAQNMGGDASKALARPQSTLPKQIIAALRELVQNTLKLNNTKFGSDGWLTEEALWLVSKTASDKTRAWLLQHGITGVPDSNSRLFDEMQDHGIVLSNEGKAIWNCTVKSSSGWSPGVDLTLLRVSPSLIWEQVENRPPLFDGTVTPVAVVNSIPPLDNPSPNNSDNHPPEVNLEELTLSLFSSPEDPPAIVPFMPERIQPDRVDVPPQPSSFIQQAPISERPQEKPTSSIADLAFLNWLKQGIMTKHLQINDVQAKIHVVNGSIFLVSPEIFKLFVKETIGSTGEEWREVQKVFQKQKIHRRGKDGINIWTCEVQGPRKTRKIKGYILETPTLLFGEESIIPDSNPYLTLIET</sequence>
<dbReference type="NCBIfam" id="NF041494">
    <property type="entry name" value="MobH"/>
    <property type="match status" value="1"/>
</dbReference>
<organism evidence="2 3">
    <name type="scientific">Limnobaculum zhutongyuii</name>
    <dbReference type="NCBI Taxonomy" id="2498113"/>
    <lineage>
        <taxon>Bacteria</taxon>
        <taxon>Pseudomonadati</taxon>
        <taxon>Pseudomonadota</taxon>
        <taxon>Gammaproteobacteria</taxon>
        <taxon>Enterobacterales</taxon>
        <taxon>Budviciaceae</taxon>
        <taxon>Limnobaculum</taxon>
    </lineage>
</organism>
<keyword evidence="3" id="KW-1185">Reference proteome</keyword>
<evidence type="ECO:0000259" key="1">
    <source>
        <dbReference type="SMART" id="SM00471"/>
    </source>
</evidence>
<name>A0A411WLW6_9GAMM</name>
<dbReference type="EMBL" id="CP034752">
    <property type="protein sequence ID" value="QBH97241.1"/>
    <property type="molecule type" value="Genomic_DNA"/>
</dbReference>
<dbReference type="KEGG" id="prag:EKN56_13045"/>
<dbReference type="NCBIfam" id="TIGR03760">
    <property type="entry name" value="ICE_TraI_Pfluor"/>
    <property type="match status" value="1"/>
</dbReference>
<dbReference type="SMART" id="SM00471">
    <property type="entry name" value="HDc"/>
    <property type="match status" value="1"/>
</dbReference>
<dbReference type="InterPro" id="IPR022391">
    <property type="entry name" value="ICE_relaxase_PFGI-1"/>
</dbReference>
<accession>A0A411WLW6</accession>
<dbReference type="Gene3D" id="2.40.10.200">
    <property type="entry name" value="STY4665 C-terminal domain-like"/>
    <property type="match status" value="1"/>
</dbReference>
<dbReference type="InterPro" id="IPR003607">
    <property type="entry name" value="HD/PDEase_dom"/>
</dbReference>
<dbReference type="OrthoDB" id="6190309at2"/>
<dbReference type="Gene3D" id="1.10.3210.40">
    <property type="match status" value="1"/>
</dbReference>
<evidence type="ECO:0000313" key="3">
    <source>
        <dbReference type="Proteomes" id="UP000293154"/>
    </source>
</evidence>
<dbReference type="SUPFAM" id="SSF46785">
    <property type="entry name" value="Winged helix' DNA-binding domain"/>
    <property type="match status" value="1"/>
</dbReference>
<dbReference type="SUPFAM" id="SSF109604">
    <property type="entry name" value="HD-domain/PDEase-like"/>
    <property type="match status" value="1"/>
</dbReference>
<dbReference type="InterPro" id="IPR036388">
    <property type="entry name" value="WH-like_DNA-bd_sf"/>
</dbReference>
<dbReference type="AlphaFoldDB" id="A0A411WLW6"/>
<evidence type="ECO:0000313" key="2">
    <source>
        <dbReference type="EMBL" id="QBH97241.1"/>
    </source>
</evidence>
<dbReference type="Pfam" id="PF07515">
    <property type="entry name" value="TraI_2_C"/>
    <property type="match status" value="1"/>
</dbReference>
<dbReference type="Gene3D" id="1.10.10.10">
    <property type="entry name" value="Winged helix-like DNA-binding domain superfamily/Winged helix DNA-binding domain"/>
    <property type="match status" value="1"/>
</dbReference>
<dbReference type="InterPro" id="IPR011093">
    <property type="entry name" value="TraI_2_C"/>
</dbReference>
<proteinExistence type="predicted"/>
<dbReference type="InterPro" id="IPR011119">
    <property type="entry name" value="Unchr_helicase_relaxase_TraI"/>
</dbReference>
<dbReference type="CDD" id="cd00077">
    <property type="entry name" value="HDc"/>
    <property type="match status" value="1"/>
</dbReference>
<dbReference type="Pfam" id="PF07514">
    <property type="entry name" value="TraI_2"/>
    <property type="match status" value="1"/>
</dbReference>
<dbReference type="RefSeq" id="WP_130592176.1">
    <property type="nucleotide sequence ID" value="NZ_CP034752.1"/>
</dbReference>
<gene>
    <name evidence="2" type="ORF">EKN56_13045</name>
</gene>